<dbReference type="AlphaFoldDB" id="A0A1E3BJ72"/>
<organism evidence="1 2">
    <name type="scientific">Aspergillus cristatus</name>
    <name type="common">Chinese Fuzhuan brick tea-fermentation fungus</name>
    <name type="synonym">Eurotium cristatum</name>
    <dbReference type="NCBI Taxonomy" id="573508"/>
    <lineage>
        <taxon>Eukaryota</taxon>
        <taxon>Fungi</taxon>
        <taxon>Dikarya</taxon>
        <taxon>Ascomycota</taxon>
        <taxon>Pezizomycotina</taxon>
        <taxon>Eurotiomycetes</taxon>
        <taxon>Eurotiomycetidae</taxon>
        <taxon>Eurotiales</taxon>
        <taxon>Aspergillaceae</taxon>
        <taxon>Aspergillus</taxon>
        <taxon>Aspergillus subgen. Aspergillus</taxon>
    </lineage>
</organism>
<dbReference type="Proteomes" id="UP000094569">
    <property type="component" value="Unassembled WGS sequence"/>
</dbReference>
<gene>
    <name evidence="1" type="ORF">SI65_04068</name>
</gene>
<evidence type="ECO:0008006" key="3">
    <source>
        <dbReference type="Google" id="ProtNLM"/>
    </source>
</evidence>
<dbReference type="InterPro" id="IPR035979">
    <property type="entry name" value="RBD_domain_sf"/>
</dbReference>
<dbReference type="VEuPathDB" id="FungiDB:SI65_04068"/>
<evidence type="ECO:0000313" key="1">
    <source>
        <dbReference type="EMBL" id="ODM21015.1"/>
    </source>
</evidence>
<protein>
    <recommendedName>
        <fullName evidence="3">RRM domain-containing protein</fullName>
    </recommendedName>
</protein>
<sequence length="615" mass="69269">MAYRQTNTHFSGYGASYPYSPFISGYAYQQDQYPGFPDLLAQPGDNFLNPNFHPMRGMAFAAYRPRQRRSTITPIPAPVPRMPAREQPLILSPSTPRASDSLMNKLLKTDSQDPSETSIVQASGGVGAVDKLVSPNAMPIGSAVHLQQSQKWGVVKVANIPYSITKQEIIQFLGRQARLVSPCPIHIIMERSTAKTMDCYAEFETAKDAQEAVTRINKIAETGRPPRLGNRVVYVELSSQDELLKDLFPRAKCVSWQDGMPIALPNRDPYSTGFSGFFTGEEILGAIRHAEIPHRSPFCAKCPQRTYESTISTLYKFPWYATTLYTVHDRNTLFEMVNRHIKSLVFRLKTTKTIGLDQRLLRDLLYAGLNCPTFNERQKFTLCVNSEDITEILKFPDMGKWFPFDTLVKMPNFDEDTLLFYAKLISKGTLHDQGTTELPNTFPMDDFELESPYGRIWFEWPLEAAKRMLFEEAVQCEMVNLCNLVLTGCINQDKETTLGIEHLSIGSTPLSSQPDNKPTTSISPFGTEKSDVIEEETLSSSKVDIYATPRRPRNQHSYSGTFARKRLGSIGENWGQELVLRPSAADRTARPGFLGHHRNTLSSPCFLSNFSNQGH</sequence>
<dbReference type="Gene3D" id="3.30.70.330">
    <property type="match status" value="1"/>
</dbReference>
<dbReference type="OrthoDB" id="336240at2759"/>
<accession>A0A1E3BJ72</accession>
<reference evidence="1 2" key="1">
    <citation type="journal article" date="2016" name="BMC Genomics">
        <title>Comparative genomic and transcriptomic analyses of the Fuzhuan brick tea-fermentation fungus Aspergillus cristatus.</title>
        <authorList>
            <person name="Ge Y."/>
            <person name="Wang Y."/>
            <person name="Liu Y."/>
            <person name="Tan Y."/>
            <person name="Ren X."/>
            <person name="Zhang X."/>
            <person name="Hyde K.D."/>
            <person name="Liu Y."/>
            <person name="Liu Z."/>
        </authorList>
    </citation>
    <scope>NUCLEOTIDE SEQUENCE [LARGE SCALE GENOMIC DNA]</scope>
    <source>
        <strain evidence="1 2">GZAAS20.1005</strain>
    </source>
</reference>
<dbReference type="InterPro" id="IPR012677">
    <property type="entry name" value="Nucleotide-bd_a/b_plait_sf"/>
</dbReference>
<dbReference type="EMBL" id="JXNT01000003">
    <property type="protein sequence ID" value="ODM21015.1"/>
    <property type="molecule type" value="Genomic_DNA"/>
</dbReference>
<dbReference type="GO" id="GO:0003676">
    <property type="term" value="F:nucleic acid binding"/>
    <property type="evidence" value="ECO:0007669"/>
    <property type="project" value="InterPro"/>
</dbReference>
<dbReference type="STRING" id="573508.A0A1E3BJ72"/>
<comment type="caution">
    <text evidence="1">The sequence shown here is derived from an EMBL/GenBank/DDBJ whole genome shotgun (WGS) entry which is preliminary data.</text>
</comment>
<evidence type="ECO:0000313" key="2">
    <source>
        <dbReference type="Proteomes" id="UP000094569"/>
    </source>
</evidence>
<name>A0A1E3BJ72_ASPCR</name>
<dbReference type="SUPFAM" id="SSF54928">
    <property type="entry name" value="RNA-binding domain, RBD"/>
    <property type="match status" value="1"/>
</dbReference>
<keyword evidence="2" id="KW-1185">Reference proteome</keyword>
<proteinExistence type="predicted"/>